<organism evidence="2 3">
    <name type="scientific">Pleurodeles waltl</name>
    <name type="common">Iberian ribbed newt</name>
    <dbReference type="NCBI Taxonomy" id="8319"/>
    <lineage>
        <taxon>Eukaryota</taxon>
        <taxon>Metazoa</taxon>
        <taxon>Chordata</taxon>
        <taxon>Craniata</taxon>
        <taxon>Vertebrata</taxon>
        <taxon>Euteleostomi</taxon>
        <taxon>Amphibia</taxon>
        <taxon>Batrachia</taxon>
        <taxon>Caudata</taxon>
        <taxon>Salamandroidea</taxon>
        <taxon>Salamandridae</taxon>
        <taxon>Pleurodelinae</taxon>
        <taxon>Pleurodeles</taxon>
    </lineage>
</organism>
<dbReference type="EMBL" id="JANPWB010000005">
    <property type="protein sequence ID" value="KAJ1190412.1"/>
    <property type="molecule type" value="Genomic_DNA"/>
</dbReference>
<proteinExistence type="predicted"/>
<evidence type="ECO:0000313" key="2">
    <source>
        <dbReference type="EMBL" id="KAJ1190412.1"/>
    </source>
</evidence>
<comment type="caution">
    <text evidence="2">The sequence shown here is derived from an EMBL/GenBank/DDBJ whole genome shotgun (WGS) entry which is preliminary data.</text>
</comment>
<feature type="compositionally biased region" description="Basic and acidic residues" evidence="1">
    <location>
        <begin position="1"/>
        <end position="17"/>
    </location>
</feature>
<reference evidence="2" key="1">
    <citation type="journal article" date="2022" name="bioRxiv">
        <title>Sequencing and chromosome-scale assembly of the giantPleurodeles waltlgenome.</title>
        <authorList>
            <person name="Brown T."/>
            <person name="Elewa A."/>
            <person name="Iarovenko S."/>
            <person name="Subramanian E."/>
            <person name="Araus A.J."/>
            <person name="Petzold A."/>
            <person name="Susuki M."/>
            <person name="Suzuki K.-i.T."/>
            <person name="Hayashi T."/>
            <person name="Toyoda A."/>
            <person name="Oliveira C."/>
            <person name="Osipova E."/>
            <person name="Leigh N.D."/>
            <person name="Simon A."/>
            <person name="Yun M.H."/>
        </authorList>
    </citation>
    <scope>NUCLEOTIDE SEQUENCE</scope>
    <source>
        <strain evidence="2">20211129_DDA</strain>
        <tissue evidence="2">Liver</tissue>
    </source>
</reference>
<evidence type="ECO:0000256" key="1">
    <source>
        <dbReference type="SAM" id="MobiDB-lite"/>
    </source>
</evidence>
<keyword evidence="3" id="KW-1185">Reference proteome</keyword>
<gene>
    <name evidence="2" type="ORF">NDU88_007150</name>
</gene>
<dbReference type="AlphaFoldDB" id="A0AAV7US42"/>
<sequence>MSKGDRGVCDGTRRDTSLRSPVPGGDRREGAVRQRGAHRRTTAAERAVFSQGPQSMIRMMAKHFSKSRTFLSRACKKTKSNPLRNKSIPYLNTKSINFILSVVQKESLEELPPNDCTDPGVSSAIDTETEIQIVPQENQKLSTANATGEVGIRAGIEDFTLPDIDLDYAQGKKNLSRIVI</sequence>
<dbReference type="Proteomes" id="UP001066276">
    <property type="component" value="Chromosome 3_1"/>
</dbReference>
<name>A0AAV7US42_PLEWA</name>
<evidence type="ECO:0000313" key="3">
    <source>
        <dbReference type="Proteomes" id="UP001066276"/>
    </source>
</evidence>
<accession>A0AAV7US42</accession>
<protein>
    <submittedName>
        <fullName evidence="2">Uncharacterized protein</fullName>
    </submittedName>
</protein>
<feature type="region of interest" description="Disordered" evidence="1">
    <location>
        <begin position="1"/>
        <end position="45"/>
    </location>
</feature>